<dbReference type="EMBL" id="JAENIM010000044">
    <property type="protein sequence ID" value="MBK1792268.1"/>
    <property type="molecule type" value="Genomic_DNA"/>
</dbReference>
<keyword evidence="3" id="KW-1185">Reference proteome</keyword>
<sequence length="921" mass="103836">MTQAHLKLFTITLCASSLSYAEDMENVPVDDMRAQQQAIENSIMIDVASPAELEKFSAKLQRPILTFGEDRSNGIRPFIGTPKHWLADGHKQLDSFSGVAQPGEFYVFQVGVVAVGDEIGPLQASFEDLSSGDSKITANKFRCISLGGTNLDGEKFTKDITVAKGGLQALWFGIDLPKDQTIGSYTGQLVISGGKYKFPVQLNIDVKGDVLEDHGDSDSRRLSRLRWLDSTLAHDDDDVFAPYTPLVRKDKRIDLLGKSLTLGENGLPAGFDSYFTEGNIKIGKQATSFLSSPFHFVIATKDGEIKLQPESLDFTKDKQGRIEWTASSAGDGIKLRTEAFMEFDGFLRCKNYITATRDLQIEDIRLETSTDASKPTYMNGLTFEGKRVNEDINWKWDPRYNQDSFWIGHVNAGFRLQLKDQNFRASLPNIYFKLQKLVMPESWSNDGKGGITMQRKGDKINITAYSGPRSMKAGKELLYQFDMNLTPFHTVDTDKHFSTRYYHTGPGIRSNDWTIEQMKEAGVNVRNIHHNKLENPTINYPYFDASLPHLKEYVKKAHAAGIKVKLYYTTREITNNMPELFAFHSMNGEIILPGPTAAKDVRTGTNRNGPHEWLLGTIGDGFIPAWRETLRGPYNGLLDLSIITTPDSRLDNFYIEGLNYLIKEANIDGIYIDGTTLDRKTLQRVRRLLLANNPDSRIDMHLWRGSYSIPSGYNSAMLNSLYRMPYYDRVWPGEGYRYHADADNYLIEISGTHLGLAGEMLRGGGNPGRGMVFGMTNRLGWHGEPRDVWKVWDEFGIIGSEMFGWWRADCPVKSSNDKIYATAYLKDGAALIALGNWSEEDESTTLDIDWKALGLDPKQVTIEAPEIGEYAKQNHHFEKKKEVNRKECNTPFYLQDAASYQPNDAINIPYGRGKLLIIKQK</sequence>
<reference evidence="2" key="1">
    <citation type="submission" date="2021-01" db="EMBL/GenBank/DDBJ databases">
        <title>Modified the classification status of verrucomicrobia.</title>
        <authorList>
            <person name="Feng X."/>
        </authorList>
    </citation>
    <scope>NUCLEOTIDE SEQUENCE</scope>
    <source>
        <strain evidence="2">_KCTC 22039</strain>
    </source>
</reference>
<proteinExistence type="predicted"/>
<protein>
    <recommendedName>
        <fullName evidence="1">Glycoside hydrolase 123-like N-terminal domain-containing protein</fullName>
    </recommendedName>
</protein>
<evidence type="ECO:0000313" key="2">
    <source>
        <dbReference type="EMBL" id="MBK1792268.1"/>
    </source>
</evidence>
<dbReference type="AlphaFoldDB" id="A0A8J7MJQ4"/>
<gene>
    <name evidence="2" type="ORF">JIN82_13985</name>
</gene>
<evidence type="ECO:0000259" key="1">
    <source>
        <dbReference type="Pfam" id="PF19543"/>
    </source>
</evidence>
<comment type="caution">
    <text evidence="2">The sequence shown here is derived from an EMBL/GenBank/DDBJ whole genome shotgun (WGS) entry which is preliminary data.</text>
</comment>
<name>A0A8J7MJQ4_9BACT</name>
<accession>A0A8J7MJQ4</accession>
<feature type="domain" description="Glycoside hydrolase 123-like N-terminal" evidence="1">
    <location>
        <begin position="21"/>
        <end position="883"/>
    </location>
</feature>
<dbReference type="Pfam" id="PF19543">
    <property type="entry name" value="GH123_N"/>
    <property type="match status" value="1"/>
</dbReference>
<dbReference type="InterPro" id="IPR045711">
    <property type="entry name" value="GH123-like_N"/>
</dbReference>
<evidence type="ECO:0000313" key="3">
    <source>
        <dbReference type="Proteomes" id="UP000624703"/>
    </source>
</evidence>
<organism evidence="2 3">
    <name type="scientific">Persicirhabdus sediminis</name>
    <dbReference type="NCBI Taxonomy" id="454144"/>
    <lineage>
        <taxon>Bacteria</taxon>
        <taxon>Pseudomonadati</taxon>
        <taxon>Verrucomicrobiota</taxon>
        <taxon>Verrucomicrobiia</taxon>
        <taxon>Verrucomicrobiales</taxon>
        <taxon>Verrucomicrobiaceae</taxon>
        <taxon>Persicirhabdus</taxon>
    </lineage>
</organism>
<dbReference type="InterPro" id="IPR017853">
    <property type="entry name" value="GH"/>
</dbReference>
<dbReference type="Proteomes" id="UP000624703">
    <property type="component" value="Unassembled WGS sequence"/>
</dbReference>
<dbReference type="SUPFAM" id="SSF51445">
    <property type="entry name" value="(Trans)glycosidases"/>
    <property type="match status" value="1"/>
</dbReference>